<feature type="signal peptide" evidence="5">
    <location>
        <begin position="1"/>
        <end position="30"/>
    </location>
</feature>
<dbReference type="PANTHER" id="PTHR33420">
    <property type="entry name" value="FIMBRIAL SUBUNIT ELFA-RELATED"/>
    <property type="match status" value="1"/>
</dbReference>
<protein>
    <recommendedName>
        <fullName evidence="6">Fimbrial-type adhesion domain-containing protein</fullName>
    </recommendedName>
</protein>
<dbReference type="Gene3D" id="2.60.40.1090">
    <property type="entry name" value="Fimbrial-type adhesion domain"/>
    <property type="match status" value="1"/>
</dbReference>
<dbReference type="AlphaFoldDB" id="A0A2J5Q8Y0"/>
<reference evidence="7 8" key="2">
    <citation type="submission" date="2018-01" db="EMBL/GenBank/DDBJ databases">
        <title>Genomic study of Klebsiella pneumoniae.</title>
        <authorList>
            <person name="Yang Y."/>
            <person name="Bicalho R."/>
        </authorList>
    </citation>
    <scope>NUCLEOTIDE SEQUENCE [LARGE SCALE GENOMIC DNA]</scope>
    <source>
        <strain evidence="7 8">A10</strain>
    </source>
</reference>
<dbReference type="Gene3D" id="2.60.40.3310">
    <property type="match status" value="1"/>
</dbReference>
<dbReference type="GO" id="GO:0043709">
    <property type="term" value="P:cell adhesion involved in single-species biofilm formation"/>
    <property type="evidence" value="ECO:0007669"/>
    <property type="project" value="TreeGrafter"/>
</dbReference>
<feature type="chain" id="PRO_5014422865" description="Fimbrial-type adhesion domain-containing protein" evidence="5">
    <location>
        <begin position="31"/>
        <end position="350"/>
    </location>
</feature>
<dbReference type="RefSeq" id="WP_195481891.1">
    <property type="nucleotide sequence ID" value="NZ_JAASJZ010000046.1"/>
</dbReference>
<accession>A0A2J5Q8Y0</accession>
<sequence>MLRIAKKYCYLTGLLSGMVLFISGNSETQAACVIYGTPGPATQTYSLPFNRMSPNVHNDNVLLSVTKYMKPTGVRCTSRPTYWVHKIENTTGATGIFVGDSPVYKTNIEGLGVYFNGMKANGMEITSTIQNDAVVVPTIDMRLIKLSNSTLSGVLDASTLPTISVYATESSTGAFNSSAVQLTKLSMSGIINYVVPSCSAENKEVWLGEFNTATFTGSSTTPWVDASVVMTCDRAFNNAYSSVKENYVTGTVSTSTRPDHFYSVSLESVNGFTDSARGIMEIDSGGATGVGIQISRTQSEQAWSAMNWIDEHKSTTNTFKIPLYARLVQTGSTVTSGQTNSKLIYTVQYK</sequence>
<name>A0A2J5Q8Y0_9ENTR</name>
<dbReference type="InterPro" id="IPR036937">
    <property type="entry name" value="Adhesion_dom_fimbrial_sf"/>
</dbReference>
<keyword evidence="3 5" id="KW-0732">Signal</keyword>
<dbReference type="InterPro" id="IPR050263">
    <property type="entry name" value="Bact_Fimbrial_Adh_Pro"/>
</dbReference>
<evidence type="ECO:0000256" key="3">
    <source>
        <dbReference type="ARBA" id="ARBA00022729"/>
    </source>
</evidence>
<dbReference type="EMBL" id="PIDR01000052">
    <property type="protein sequence ID" value="PLO74445.1"/>
    <property type="molecule type" value="Genomic_DNA"/>
</dbReference>
<dbReference type="InterPro" id="IPR008966">
    <property type="entry name" value="Adhesion_dom_sf"/>
</dbReference>
<evidence type="ECO:0000256" key="1">
    <source>
        <dbReference type="ARBA" id="ARBA00004561"/>
    </source>
</evidence>
<dbReference type="InterPro" id="IPR000259">
    <property type="entry name" value="Adhesion_dom_fimbrial"/>
</dbReference>
<evidence type="ECO:0000256" key="5">
    <source>
        <dbReference type="SAM" id="SignalP"/>
    </source>
</evidence>
<evidence type="ECO:0000313" key="8">
    <source>
        <dbReference type="Proteomes" id="UP000234667"/>
    </source>
</evidence>
<feature type="domain" description="Fimbrial-type adhesion" evidence="6">
    <location>
        <begin position="191"/>
        <end position="350"/>
    </location>
</feature>
<evidence type="ECO:0000256" key="4">
    <source>
        <dbReference type="ARBA" id="ARBA00023263"/>
    </source>
</evidence>
<dbReference type="Proteomes" id="UP000234667">
    <property type="component" value="Unassembled WGS sequence"/>
</dbReference>
<dbReference type="SUPFAM" id="SSF49401">
    <property type="entry name" value="Bacterial adhesins"/>
    <property type="match status" value="1"/>
</dbReference>
<dbReference type="GO" id="GO:0009289">
    <property type="term" value="C:pilus"/>
    <property type="evidence" value="ECO:0007669"/>
    <property type="project" value="UniProtKB-SubCell"/>
</dbReference>
<evidence type="ECO:0000259" key="6">
    <source>
        <dbReference type="Pfam" id="PF00419"/>
    </source>
</evidence>
<comment type="similarity">
    <text evidence="2">Belongs to the fimbrial protein family.</text>
</comment>
<comment type="subcellular location">
    <subcellularLocation>
        <location evidence="1">Fimbrium</location>
    </subcellularLocation>
</comment>
<evidence type="ECO:0000313" key="7">
    <source>
        <dbReference type="EMBL" id="PLO74445.1"/>
    </source>
</evidence>
<organism evidence="7 8">
    <name type="scientific">Klebsiella michiganensis</name>
    <dbReference type="NCBI Taxonomy" id="1134687"/>
    <lineage>
        <taxon>Bacteria</taxon>
        <taxon>Pseudomonadati</taxon>
        <taxon>Pseudomonadota</taxon>
        <taxon>Gammaproteobacteria</taxon>
        <taxon>Enterobacterales</taxon>
        <taxon>Enterobacteriaceae</taxon>
        <taxon>Klebsiella/Raoultella group</taxon>
        <taxon>Klebsiella</taxon>
    </lineage>
</organism>
<dbReference type="Pfam" id="PF00419">
    <property type="entry name" value="Fimbrial"/>
    <property type="match status" value="1"/>
</dbReference>
<evidence type="ECO:0000256" key="2">
    <source>
        <dbReference type="ARBA" id="ARBA00006671"/>
    </source>
</evidence>
<keyword evidence="4" id="KW-0281">Fimbrium</keyword>
<comment type="caution">
    <text evidence="7">The sequence shown here is derived from an EMBL/GenBank/DDBJ whole genome shotgun (WGS) entry which is preliminary data.</text>
</comment>
<gene>
    <name evidence="7" type="ORF">CWN49_03410</name>
</gene>
<dbReference type="PANTHER" id="PTHR33420:SF12">
    <property type="entry name" value="FIMBRIN-LIKE PROTEIN FIMI-RELATED"/>
    <property type="match status" value="1"/>
</dbReference>
<proteinExistence type="inferred from homology"/>
<reference evidence="7 8" key="1">
    <citation type="submission" date="2017-11" db="EMBL/GenBank/DDBJ databases">
        <authorList>
            <person name="Han C.G."/>
        </authorList>
    </citation>
    <scope>NUCLEOTIDE SEQUENCE [LARGE SCALE GENOMIC DNA]</scope>
    <source>
        <strain evidence="7 8">A10</strain>
    </source>
</reference>